<evidence type="ECO:0000256" key="1">
    <source>
        <dbReference type="SAM" id="Coils"/>
    </source>
</evidence>
<evidence type="ECO:0000313" key="3">
    <source>
        <dbReference type="Proteomes" id="UP001165393"/>
    </source>
</evidence>
<gene>
    <name evidence="2" type="ORF">NAF29_16920</name>
</gene>
<accession>A0AA41WBJ1</accession>
<keyword evidence="1" id="KW-0175">Coiled coil</keyword>
<dbReference type="RefSeq" id="WP_251262815.1">
    <property type="nucleotide sequence ID" value="NZ_JAMQGP010000010.1"/>
</dbReference>
<feature type="coiled-coil region" evidence="1">
    <location>
        <begin position="155"/>
        <end position="182"/>
    </location>
</feature>
<name>A0AA41WBJ1_9GAMM</name>
<evidence type="ECO:0000313" key="2">
    <source>
        <dbReference type="EMBL" id="MCM2681333.1"/>
    </source>
</evidence>
<keyword evidence="3" id="KW-1185">Reference proteome</keyword>
<dbReference type="AlphaFoldDB" id="A0AA41WBJ1"/>
<reference evidence="2 3" key="1">
    <citation type="journal article" date="2013" name="Antonie Van Leeuwenhoek">
        <title>Echinimonas agarilytica gen. nov., sp. nov., a new gammaproteobacterium isolated from the sea urchin Strongylocentrotus intermedius.</title>
        <authorList>
            <person name="Nedashkovskaya O.I."/>
            <person name="Stenkova A.M."/>
            <person name="Zhukova N.V."/>
            <person name="Van Trappen S."/>
            <person name="Lee J.S."/>
            <person name="Kim S.B."/>
        </authorList>
    </citation>
    <scope>NUCLEOTIDE SEQUENCE [LARGE SCALE GENOMIC DNA]</scope>
    <source>
        <strain evidence="2 3">KMM 6351</strain>
    </source>
</reference>
<comment type="caution">
    <text evidence="2">The sequence shown here is derived from an EMBL/GenBank/DDBJ whole genome shotgun (WGS) entry which is preliminary data.</text>
</comment>
<sequence length="210" mass="23742">MNNYSPLALIALGFLSACQSTLPDIQCDTIDWLQVGIEDAKSGAQQTRLNEYSEQCQSKDWQPNQANYEQGVTIGKTQYCTYHQGLKLGKSGETYNAQCTGHNEARFLRAYVLGRGYFLIESDLLTKQAQMSSLDLKIASVKNSIDRLQTSSNLSQAEQARLEQLHTQLNDMESVRFEIEDQIQSQQAHFEQSRQQINKTILADQQSIQP</sequence>
<dbReference type="EMBL" id="JAMQGP010000010">
    <property type="protein sequence ID" value="MCM2681333.1"/>
    <property type="molecule type" value="Genomic_DNA"/>
</dbReference>
<dbReference type="Proteomes" id="UP001165393">
    <property type="component" value="Unassembled WGS sequence"/>
</dbReference>
<organism evidence="2 3">
    <name type="scientific">Echinimonas agarilytica</name>
    <dbReference type="NCBI Taxonomy" id="1215918"/>
    <lineage>
        <taxon>Bacteria</taxon>
        <taxon>Pseudomonadati</taxon>
        <taxon>Pseudomonadota</taxon>
        <taxon>Gammaproteobacteria</taxon>
        <taxon>Alteromonadales</taxon>
        <taxon>Echinimonadaceae</taxon>
        <taxon>Echinimonas</taxon>
    </lineage>
</organism>
<dbReference type="InterPro" id="IPR021242">
    <property type="entry name" value="DUF2799"/>
</dbReference>
<dbReference type="Pfam" id="PF10973">
    <property type="entry name" value="DUF2799"/>
    <property type="match status" value="1"/>
</dbReference>
<proteinExistence type="predicted"/>
<protein>
    <submittedName>
        <fullName evidence="2">DUF2799 domain-containing protein</fullName>
    </submittedName>
</protein>